<keyword evidence="3 5" id="KW-0698">rRNA processing</keyword>
<proteinExistence type="inferred from homology"/>
<comment type="function">
    <text evidence="5">An accessory protein needed during the final step in the assembly of 30S ribosomal subunit, possibly for assembly of the head region. Essential for efficient processing of 16S rRNA. May be needed both before and after RbfA during the maturation of 16S rRNA. It has affinity for free ribosomal 30S subunits but not for 70S ribosomes.</text>
</comment>
<dbReference type="Gene3D" id="2.30.30.240">
    <property type="entry name" value="PRC-barrel domain"/>
    <property type="match status" value="1"/>
</dbReference>
<evidence type="ECO:0000256" key="1">
    <source>
        <dbReference type="ARBA" id="ARBA00022490"/>
    </source>
</evidence>
<dbReference type="InterPro" id="IPR002676">
    <property type="entry name" value="RimM_N"/>
</dbReference>
<dbReference type="GO" id="GO:0005840">
    <property type="term" value="C:ribosome"/>
    <property type="evidence" value="ECO:0007669"/>
    <property type="project" value="InterPro"/>
</dbReference>
<keyword evidence="1 5" id="KW-0963">Cytoplasm</keyword>
<organism evidence="8">
    <name type="scientific">Arsenophonus nasoniae</name>
    <name type="common">son-killer infecting Nasonia vitripennis</name>
    <dbReference type="NCBI Taxonomy" id="638"/>
    <lineage>
        <taxon>Bacteria</taxon>
        <taxon>Pseudomonadati</taxon>
        <taxon>Pseudomonadota</taxon>
        <taxon>Gammaproteobacteria</taxon>
        <taxon>Enterobacterales</taxon>
        <taxon>Morganellaceae</taxon>
        <taxon>Arsenophonus</taxon>
    </lineage>
</organism>
<reference evidence="8" key="1">
    <citation type="journal article" date="2010" name="Insect Mol. Biol.">
        <title>The draft genome sequence of Arsenophonus nasoniae, son-killer bacterium of Nasonia vitripennis, reveals genes associated with virulence and symbiosis.</title>
        <authorList>
            <person name="Wilkes T."/>
            <person name="Darby A.C."/>
            <person name="Choi J."/>
            <person name="Colborne J.K."/>
            <person name="Werren J.H."/>
            <person name="Hurst G.D.D."/>
        </authorList>
    </citation>
    <scope>NUCLEOTIDE SEQUENCE</scope>
</reference>
<feature type="domain" description="PRC-barrel" evidence="7">
    <location>
        <begin position="107"/>
        <end position="180"/>
    </location>
</feature>
<dbReference type="AlphaFoldDB" id="D2U029"/>
<evidence type="ECO:0000256" key="4">
    <source>
        <dbReference type="ARBA" id="ARBA00023186"/>
    </source>
</evidence>
<evidence type="ECO:0000256" key="5">
    <source>
        <dbReference type="HAMAP-Rule" id="MF_00014"/>
    </source>
</evidence>
<protein>
    <recommendedName>
        <fullName evidence="5">Ribosome maturation factor RimM</fullName>
    </recommendedName>
</protein>
<dbReference type="Pfam" id="PF05239">
    <property type="entry name" value="PRC"/>
    <property type="match status" value="1"/>
</dbReference>
<dbReference type="GO" id="GO:0006364">
    <property type="term" value="P:rRNA processing"/>
    <property type="evidence" value="ECO:0007669"/>
    <property type="project" value="UniProtKB-UniRule"/>
</dbReference>
<evidence type="ECO:0000313" key="8">
    <source>
        <dbReference type="EMBL" id="CBA73567.1"/>
    </source>
</evidence>
<evidence type="ECO:0000259" key="7">
    <source>
        <dbReference type="Pfam" id="PF05239"/>
    </source>
</evidence>
<comment type="similarity">
    <text evidence="5">Belongs to the RimM family.</text>
</comment>
<keyword evidence="2 5" id="KW-0690">Ribosome biogenesis</keyword>
<dbReference type="InterPro" id="IPR011033">
    <property type="entry name" value="PRC_barrel-like_sf"/>
</dbReference>
<dbReference type="GO" id="GO:0005737">
    <property type="term" value="C:cytoplasm"/>
    <property type="evidence" value="ECO:0007669"/>
    <property type="project" value="UniProtKB-SubCell"/>
</dbReference>
<sequence length="185" mass="21157">MVVMSKEVCLKIPVNPIVLGKLGSAHGIRGWLRVFSSTEYTEDIFEYQPWFIQRSGQWQQLELEGWKHHNQDIIIKIKHIDDRSAANSMTNCEIIVDSAQLPVLEGNEYYWKDLIGCQVITTKGYSLGFVQDLMETGSNDVLVIKANLKDAFGIKERLIPFLDEQVVKNVDLTTKIIEVDWDPGF</sequence>
<dbReference type="GO" id="GO:0043022">
    <property type="term" value="F:ribosome binding"/>
    <property type="evidence" value="ECO:0007669"/>
    <property type="project" value="InterPro"/>
</dbReference>
<dbReference type="InterPro" id="IPR036976">
    <property type="entry name" value="RimM_N_sf"/>
</dbReference>
<name>D2U029_9GAMM</name>
<dbReference type="InterPro" id="IPR027275">
    <property type="entry name" value="PRC-brl_dom"/>
</dbReference>
<evidence type="ECO:0000256" key="3">
    <source>
        <dbReference type="ARBA" id="ARBA00022552"/>
    </source>
</evidence>
<dbReference type="PANTHER" id="PTHR33692:SF1">
    <property type="entry name" value="RIBOSOME MATURATION FACTOR RIMM"/>
    <property type="match status" value="1"/>
</dbReference>
<dbReference type="PANTHER" id="PTHR33692">
    <property type="entry name" value="RIBOSOME MATURATION FACTOR RIMM"/>
    <property type="match status" value="1"/>
</dbReference>
<dbReference type="EMBL" id="FN545200">
    <property type="protein sequence ID" value="CBA73567.1"/>
    <property type="molecule type" value="Genomic_DNA"/>
</dbReference>
<keyword evidence="4 5" id="KW-0143">Chaperone</keyword>
<comment type="domain">
    <text evidence="5">The PRC barrel domain binds ribosomal protein uS19.</text>
</comment>
<comment type="subcellular location">
    <subcellularLocation>
        <location evidence="5">Cytoplasm</location>
    </subcellularLocation>
</comment>
<dbReference type="InterPro" id="IPR009000">
    <property type="entry name" value="Transl_B-barrel_sf"/>
</dbReference>
<dbReference type="Gene3D" id="2.40.30.60">
    <property type="entry name" value="RimM"/>
    <property type="match status" value="1"/>
</dbReference>
<dbReference type="Pfam" id="PF01782">
    <property type="entry name" value="RimM"/>
    <property type="match status" value="1"/>
</dbReference>
<dbReference type="InterPro" id="IPR011961">
    <property type="entry name" value="RimM"/>
</dbReference>
<comment type="subunit">
    <text evidence="5">Binds ribosomal protein uS19.</text>
</comment>
<accession>D2U029</accession>
<dbReference type="NCBIfam" id="TIGR02273">
    <property type="entry name" value="16S_RimM"/>
    <property type="match status" value="1"/>
</dbReference>
<dbReference type="GO" id="GO:0042274">
    <property type="term" value="P:ribosomal small subunit biogenesis"/>
    <property type="evidence" value="ECO:0007669"/>
    <property type="project" value="UniProtKB-UniRule"/>
</dbReference>
<dbReference type="SUPFAM" id="SSF50346">
    <property type="entry name" value="PRC-barrel domain"/>
    <property type="match status" value="1"/>
</dbReference>
<evidence type="ECO:0000256" key="2">
    <source>
        <dbReference type="ARBA" id="ARBA00022517"/>
    </source>
</evidence>
<dbReference type="HAMAP" id="MF_00014">
    <property type="entry name" value="Ribosome_mat_RimM"/>
    <property type="match status" value="1"/>
</dbReference>
<feature type="domain" description="RimM N-terminal" evidence="6">
    <location>
        <begin position="19"/>
        <end position="99"/>
    </location>
</feature>
<dbReference type="SUPFAM" id="SSF50447">
    <property type="entry name" value="Translation proteins"/>
    <property type="match status" value="1"/>
</dbReference>
<gene>
    <name evidence="5 8" type="primary">rimM</name>
    <name evidence="8" type="ORF">ARN_18320</name>
</gene>
<evidence type="ECO:0000259" key="6">
    <source>
        <dbReference type="Pfam" id="PF01782"/>
    </source>
</evidence>